<evidence type="ECO:0000256" key="2">
    <source>
        <dbReference type="SAM" id="Phobius"/>
    </source>
</evidence>
<evidence type="ECO:0000256" key="1">
    <source>
        <dbReference type="SAM" id="MobiDB-lite"/>
    </source>
</evidence>
<accession>A0A8T7M5K4</accession>
<gene>
    <name evidence="4" type="ORF">HXX08_15525</name>
    <name evidence="5" type="ORF">OZ401_002786</name>
</gene>
<evidence type="ECO:0000313" key="5">
    <source>
        <dbReference type="EMBL" id="WJW69190.1"/>
    </source>
</evidence>
<proteinExistence type="predicted"/>
<feature type="region of interest" description="Disordered" evidence="1">
    <location>
        <begin position="621"/>
        <end position="665"/>
    </location>
</feature>
<reference evidence="5" key="2">
    <citation type="journal article" date="2024" name="Nature">
        <title>Anoxygenic phototroph of the Chloroflexota uses a type I reaction centre.</title>
        <authorList>
            <person name="Tsuji J.M."/>
            <person name="Shaw N.A."/>
            <person name="Nagashima S."/>
            <person name="Venkiteswaran J.J."/>
            <person name="Schiff S.L."/>
            <person name="Watanabe T."/>
            <person name="Fukui M."/>
            <person name="Hanada S."/>
            <person name="Tank M."/>
            <person name="Neufeld J.D."/>
        </authorList>
    </citation>
    <scope>NUCLEOTIDE SEQUENCE</scope>
    <source>
        <strain evidence="5">L227-S17</strain>
    </source>
</reference>
<evidence type="ECO:0000259" key="3">
    <source>
        <dbReference type="Pfam" id="PF12229"/>
    </source>
</evidence>
<dbReference type="EMBL" id="JACATZ010000003">
    <property type="protein sequence ID" value="NWJ47272.1"/>
    <property type="molecule type" value="Genomic_DNA"/>
</dbReference>
<dbReference type="InterPro" id="IPR022029">
    <property type="entry name" value="YoaR-like_PG-bd"/>
</dbReference>
<feature type="region of interest" description="Disordered" evidence="1">
    <location>
        <begin position="1"/>
        <end position="22"/>
    </location>
</feature>
<feature type="compositionally biased region" description="Low complexity" evidence="1">
    <location>
        <begin position="636"/>
        <end position="654"/>
    </location>
</feature>
<organism evidence="4 6">
    <name type="scientific">Candidatus Chlorohelix allophototropha</name>
    <dbReference type="NCBI Taxonomy" id="3003348"/>
    <lineage>
        <taxon>Bacteria</taxon>
        <taxon>Bacillati</taxon>
        <taxon>Chloroflexota</taxon>
        <taxon>Chloroflexia</taxon>
        <taxon>Candidatus Chloroheliales</taxon>
        <taxon>Candidatus Chloroheliaceae</taxon>
        <taxon>Candidatus Chlorohelix</taxon>
    </lineage>
</organism>
<dbReference type="Pfam" id="PF04294">
    <property type="entry name" value="VanW"/>
    <property type="match status" value="1"/>
</dbReference>
<dbReference type="Proteomes" id="UP000521676">
    <property type="component" value="Unassembled WGS sequence"/>
</dbReference>
<feature type="domain" description="YoaR-like putative peptidoglycan binding" evidence="3">
    <location>
        <begin position="104"/>
        <end position="215"/>
    </location>
</feature>
<evidence type="ECO:0000313" key="7">
    <source>
        <dbReference type="Proteomes" id="UP001431572"/>
    </source>
</evidence>
<keyword evidence="2" id="KW-0472">Membrane</keyword>
<protein>
    <submittedName>
        <fullName evidence="4">VanW family protein</fullName>
    </submittedName>
</protein>
<dbReference type="AlphaFoldDB" id="A0A8T7M5K4"/>
<dbReference type="RefSeq" id="WP_341471075.1">
    <property type="nucleotide sequence ID" value="NZ_CP128400.1"/>
</dbReference>
<keyword evidence="7" id="KW-1185">Reference proteome</keyword>
<dbReference type="PANTHER" id="PTHR35788">
    <property type="entry name" value="EXPORTED PROTEIN-RELATED"/>
    <property type="match status" value="1"/>
</dbReference>
<name>A0A8T7M5K4_9CHLR</name>
<sequence>METNKFSSLNEEREQPPTRPKQKSLGGKFFGVLAAVFLVVSLASLGVANAVMDMQYQNKIDQGVSISGIYVGEMTRDEARSAITKQMQGFNDRPVILDFQDKKWQPTLEQLGVTINYEASLDKAFEASKSGDFFKDLRLAKALNPETKNVPIEVMVNETKLNGFLSDISDRIRRDPVEPIIDIKDGKLVVTEGKVGFNVLYDKTFSSIKDSLLSLKPSSQNLLQVGDIPTVISQQEFNDFKDKLTAMVSTPVIVSFKDKSWNIDQTQLMNIIKVQRTVSAADPKHFRYTVDRTFVEKFVTGLVPTITQQPKNGDITWDSGKITIKTPSMDGQTLIIDRSIDDIVKQISDPTPDNRTVTLTVDVKQPELDTNNLDKLGLKEVIGEGVSQWAGSAIERATNIKVGASYLTGKLIRPHSIFSFLDAVGEISSARGYVKGYAIIADQTTPDVGGGICQVSTTTFRAAFYAGLPIVERNAHIYRVSWYEELGEPVGFDAAVYQPGVDMKFENNTDNWMFLDAQIKDGKLYVRLIGTKVSGQTVDLVSSGIAKVTNPPPDRYEIDKTLGPLQRKQVDTARRGLTTQITRVIKVNGAVVKEDKFPTIFSPWPNIYKLGPAYAGPDGKLVLGPDGKPVLPTPTPAAGDTTPPASTQPANPATTPAPPPTTKKP</sequence>
<feature type="transmembrane region" description="Helical" evidence="2">
    <location>
        <begin position="29"/>
        <end position="52"/>
    </location>
</feature>
<dbReference type="EMBL" id="CP128400">
    <property type="protein sequence ID" value="WJW69190.1"/>
    <property type="molecule type" value="Genomic_DNA"/>
</dbReference>
<keyword evidence="2" id="KW-0812">Transmembrane</keyword>
<dbReference type="Proteomes" id="UP001431572">
    <property type="component" value="Chromosome 2"/>
</dbReference>
<evidence type="ECO:0000313" key="6">
    <source>
        <dbReference type="Proteomes" id="UP000521676"/>
    </source>
</evidence>
<evidence type="ECO:0000313" key="4">
    <source>
        <dbReference type="EMBL" id="NWJ47272.1"/>
    </source>
</evidence>
<keyword evidence="2" id="KW-1133">Transmembrane helix</keyword>
<dbReference type="InterPro" id="IPR052913">
    <property type="entry name" value="Glycopeptide_resist_protein"/>
</dbReference>
<dbReference type="Pfam" id="PF12229">
    <property type="entry name" value="PG_binding_4"/>
    <property type="match status" value="1"/>
</dbReference>
<reference evidence="4 6" key="1">
    <citation type="submission" date="2020-06" db="EMBL/GenBank/DDBJ databases">
        <title>Anoxygenic phototrophic Chloroflexota member uses a Type I reaction center.</title>
        <authorList>
            <person name="Tsuji J.M."/>
            <person name="Shaw N.A."/>
            <person name="Nagashima S."/>
            <person name="Venkiteswaran J."/>
            <person name="Schiff S.L."/>
            <person name="Hanada S."/>
            <person name="Tank M."/>
            <person name="Neufeld J.D."/>
        </authorList>
    </citation>
    <scope>NUCLEOTIDE SEQUENCE [LARGE SCALE GENOMIC DNA]</scope>
    <source>
        <strain evidence="4">L227-S17</strain>
    </source>
</reference>
<dbReference type="InterPro" id="IPR007391">
    <property type="entry name" value="Vancomycin_resist_VanW"/>
</dbReference>
<dbReference type="PANTHER" id="PTHR35788:SF1">
    <property type="entry name" value="EXPORTED PROTEIN"/>
    <property type="match status" value="1"/>
</dbReference>
<feature type="compositionally biased region" description="Pro residues" evidence="1">
    <location>
        <begin position="655"/>
        <end position="665"/>
    </location>
</feature>